<evidence type="ECO:0000313" key="1">
    <source>
        <dbReference type="EMBL" id="SDF87759.1"/>
    </source>
</evidence>
<gene>
    <name evidence="1" type="ORF">SAMN05216557_1078</name>
</gene>
<reference evidence="1 2" key="1">
    <citation type="submission" date="2016-10" db="EMBL/GenBank/DDBJ databases">
        <authorList>
            <person name="Varghese N."/>
            <person name="Submissions S."/>
        </authorList>
    </citation>
    <scope>NUCLEOTIDE SEQUENCE [LARGE SCALE GENOMIC DNA]</scope>
    <source>
        <strain evidence="1 2">S7-754</strain>
    </source>
</reference>
<sequence length="54" mass="5888">MAVMAVMAAGQSGNPASPHFADQIRHHAERGLRPVYFHPEDLKGHVKRGYHPGG</sequence>
<evidence type="ECO:0000313" key="2">
    <source>
        <dbReference type="Proteomes" id="UP000323502"/>
    </source>
</evidence>
<dbReference type="GO" id="GO:0017000">
    <property type="term" value="P:antibiotic biosynthetic process"/>
    <property type="evidence" value="ECO:0007669"/>
    <property type="project" value="InterPro"/>
</dbReference>
<name>A0A1G7PQ90_9SPHN</name>
<dbReference type="AlphaFoldDB" id="A0A1G7PQ90"/>
<keyword evidence="2" id="KW-1185">Reference proteome</keyword>
<dbReference type="Proteomes" id="UP000323502">
    <property type="component" value="Unassembled WGS sequence"/>
</dbReference>
<dbReference type="EMBL" id="FNBI01000007">
    <property type="protein sequence ID" value="SDF87759.1"/>
    <property type="molecule type" value="Genomic_DNA"/>
</dbReference>
<organism evidence="1 2">
    <name type="scientific">Sphingomonas carotinifaciens</name>
    <dbReference type="NCBI Taxonomy" id="1166323"/>
    <lineage>
        <taxon>Bacteria</taxon>
        <taxon>Pseudomonadati</taxon>
        <taxon>Pseudomonadota</taxon>
        <taxon>Alphaproteobacteria</taxon>
        <taxon>Sphingomonadales</taxon>
        <taxon>Sphingomonadaceae</taxon>
        <taxon>Sphingomonas</taxon>
    </lineage>
</organism>
<protein>
    <submittedName>
        <fullName evidence="1">Penicillin amidase</fullName>
    </submittedName>
</protein>
<accession>A0A1G7PQ90</accession>
<dbReference type="GO" id="GO:0016787">
    <property type="term" value="F:hydrolase activity"/>
    <property type="evidence" value="ECO:0007669"/>
    <property type="project" value="InterPro"/>
</dbReference>
<dbReference type="Gene3D" id="3.60.20.10">
    <property type="entry name" value="Glutamine Phosphoribosylpyrophosphate, subunit 1, domain 1"/>
    <property type="match status" value="1"/>
</dbReference>
<dbReference type="InterPro" id="IPR029055">
    <property type="entry name" value="Ntn_hydrolases_N"/>
</dbReference>
<dbReference type="InterPro" id="IPR002692">
    <property type="entry name" value="S45"/>
</dbReference>
<dbReference type="Pfam" id="PF01804">
    <property type="entry name" value="Penicil_amidase"/>
    <property type="match status" value="1"/>
</dbReference>
<dbReference type="SUPFAM" id="SSF56235">
    <property type="entry name" value="N-terminal nucleophile aminohydrolases (Ntn hydrolases)"/>
    <property type="match status" value="1"/>
</dbReference>
<proteinExistence type="predicted"/>